<dbReference type="AlphaFoldDB" id="A0AAV4SBE7"/>
<evidence type="ECO:0000313" key="1">
    <source>
        <dbReference type="EMBL" id="GIY29208.1"/>
    </source>
</evidence>
<keyword evidence="2" id="KW-1185">Reference proteome</keyword>
<reference evidence="1 2" key="1">
    <citation type="submission" date="2021-06" db="EMBL/GenBank/DDBJ databases">
        <title>Caerostris extrusa draft genome.</title>
        <authorList>
            <person name="Kono N."/>
            <person name="Arakawa K."/>
        </authorList>
    </citation>
    <scope>NUCLEOTIDE SEQUENCE [LARGE SCALE GENOMIC DNA]</scope>
</reference>
<name>A0AAV4SBE7_CAEEX</name>
<sequence>MMNCIKCDKFIEFNEKVFNQALICLEKQMLNNRQSNVSQTRNASTPRNGIDALNSDILKEKSYNADNYCNTSLKNKPLLIEIQKQAYDFIMNHVNRGISRVIDLDAAGSIGKTIFDKFNIRLKYEEKPAFTWSH</sequence>
<comment type="caution">
    <text evidence="1">The sequence shown here is derived from an EMBL/GenBank/DDBJ whole genome shotgun (WGS) entry which is preliminary data.</text>
</comment>
<evidence type="ECO:0000313" key="2">
    <source>
        <dbReference type="Proteomes" id="UP001054945"/>
    </source>
</evidence>
<gene>
    <name evidence="1" type="ORF">CEXT_254381</name>
</gene>
<protein>
    <submittedName>
        <fullName evidence="1">Uncharacterized protein</fullName>
    </submittedName>
</protein>
<organism evidence="1 2">
    <name type="scientific">Caerostris extrusa</name>
    <name type="common">Bark spider</name>
    <name type="synonym">Caerostris bankana</name>
    <dbReference type="NCBI Taxonomy" id="172846"/>
    <lineage>
        <taxon>Eukaryota</taxon>
        <taxon>Metazoa</taxon>
        <taxon>Ecdysozoa</taxon>
        <taxon>Arthropoda</taxon>
        <taxon>Chelicerata</taxon>
        <taxon>Arachnida</taxon>
        <taxon>Araneae</taxon>
        <taxon>Araneomorphae</taxon>
        <taxon>Entelegynae</taxon>
        <taxon>Araneoidea</taxon>
        <taxon>Araneidae</taxon>
        <taxon>Caerostris</taxon>
    </lineage>
</organism>
<dbReference type="EMBL" id="BPLR01009035">
    <property type="protein sequence ID" value="GIY29208.1"/>
    <property type="molecule type" value="Genomic_DNA"/>
</dbReference>
<accession>A0AAV4SBE7</accession>
<dbReference type="Proteomes" id="UP001054945">
    <property type="component" value="Unassembled WGS sequence"/>
</dbReference>
<proteinExistence type="predicted"/>